<comment type="caution">
    <text evidence="1">The sequence shown here is derived from an EMBL/GenBank/DDBJ whole genome shotgun (WGS) entry which is preliminary data.</text>
</comment>
<accession>A0ABW5LIU2</accession>
<name>A0ABW5LIU2_9FLAO</name>
<protein>
    <submittedName>
        <fullName evidence="1">Uncharacterized protein</fullName>
    </submittedName>
</protein>
<evidence type="ECO:0000313" key="1">
    <source>
        <dbReference type="EMBL" id="MFD2564783.1"/>
    </source>
</evidence>
<dbReference type="EMBL" id="JBHULE010000022">
    <property type="protein sequence ID" value="MFD2564783.1"/>
    <property type="molecule type" value="Genomic_DNA"/>
</dbReference>
<evidence type="ECO:0000313" key="2">
    <source>
        <dbReference type="Proteomes" id="UP001597319"/>
    </source>
</evidence>
<proteinExistence type="predicted"/>
<organism evidence="1 2">
    <name type="scientific">Aquimarina rubra</name>
    <dbReference type="NCBI Taxonomy" id="1920033"/>
    <lineage>
        <taxon>Bacteria</taxon>
        <taxon>Pseudomonadati</taxon>
        <taxon>Bacteroidota</taxon>
        <taxon>Flavobacteriia</taxon>
        <taxon>Flavobacteriales</taxon>
        <taxon>Flavobacteriaceae</taxon>
        <taxon>Aquimarina</taxon>
    </lineage>
</organism>
<keyword evidence="2" id="KW-1185">Reference proteome</keyword>
<dbReference type="RefSeq" id="WP_378294642.1">
    <property type="nucleotide sequence ID" value="NZ_JBHULE010000022.1"/>
</dbReference>
<reference evidence="2" key="1">
    <citation type="journal article" date="2019" name="Int. J. Syst. Evol. Microbiol.">
        <title>The Global Catalogue of Microorganisms (GCM) 10K type strain sequencing project: providing services to taxonomists for standard genome sequencing and annotation.</title>
        <authorList>
            <consortium name="The Broad Institute Genomics Platform"/>
            <consortium name="The Broad Institute Genome Sequencing Center for Infectious Disease"/>
            <person name="Wu L."/>
            <person name="Ma J."/>
        </authorList>
    </citation>
    <scope>NUCLEOTIDE SEQUENCE [LARGE SCALE GENOMIC DNA]</scope>
    <source>
        <strain evidence="2">KCTC 52274</strain>
    </source>
</reference>
<dbReference type="Proteomes" id="UP001597319">
    <property type="component" value="Unassembled WGS sequence"/>
</dbReference>
<gene>
    <name evidence="1" type="ORF">ACFSR1_19040</name>
</gene>
<sequence length="167" mass="20227">MYSYKEFPEQVELEMQIFAEENNFELIEKEEDHCVRYRNRVWELYFFCDHGAVELSLINLNDGYEYSLYDILELWFPDSYYSKKMNENIWGSLETIKFNAEALNNHYSEISHNYNTDKERLTEYKRRSHVLINFVMSKGSDKLKNEFTLSSDKWIELASNEYIKSKN</sequence>